<evidence type="ECO:0000256" key="1">
    <source>
        <dbReference type="SAM" id="MobiDB-lite"/>
    </source>
</evidence>
<dbReference type="InterPro" id="IPR016024">
    <property type="entry name" value="ARM-type_fold"/>
</dbReference>
<reference evidence="3" key="1">
    <citation type="submission" date="2021-01" db="EMBL/GenBank/DDBJ databases">
        <authorList>
            <person name="Corre E."/>
            <person name="Pelletier E."/>
            <person name="Niang G."/>
            <person name="Scheremetjew M."/>
            <person name="Finn R."/>
            <person name="Kale V."/>
            <person name="Holt S."/>
            <person name="Cochrane G."/>
            <person name="Meng A."/>
            <person name="Brown T."/>
            <person name="Cohen L."/>
        </authorList>
    </citation>
    <scope>NUCLEOTIDE SEQUENCE</scope>
    <source>
        <strain evidence="3">CCMP1243</strain>
    </source>
</reference>
<feature type="chain" id="PRO_5031040940" evidence="2">
    <location>
        <begin position="22"/>
        <end position="337"/>
    </location>
</feature>
<evidence type="ECO:0000256" key="2">
    <source>
        <dbReference type="SAM" id="SignalP"/>
    </source>
</evidence>
<dbReference type="AlphaFoldDB" id="A0A7S2RFK7"/>
<feature type="region of interest" description="Disordered" evidence="1">
    <location>
        <begin position="193"/>
        <end position="218"/>
    </location>
</feature>
<evidence type="ECO:0000313" key="3">
    <source>
        <dbReference type="EMBL" id="CAD9668620.1"/>
    </source>
</evidence>
<name>A0A7S2RFK7_9STRA</name>
<gene>
    <name evidence="3" type="ORF">RMAR1173_LOCUS3666</name>
</gene>
<sequence>MIRRMPGASQLLLHALAKASADRPQVCRALVVHQRFLLDTSSSGAGDNDARAGTGAVQAFAPFARRLFRLITKHDDAASTKAVVAASLLVRNLMAAKEGRSLFIQVGAGAECIRSMRGWLVSRRCHRADCAELLLHTLKLLITASAHPEIQSAILQAPDFNTWIREMIELFTRAREAETKAFTAAPTPVAGKHLRATAQPSRRYPGRAVTHRPGGGDSLARADVREHTALLLRNLALHRGNKNMIVATDGNLKFLLGELVSESLKVVAACSAALWVVLHHCSRAKSALLRLGARAQVRAASRRVEEWQASSAAPAFAGLPSLERTVRHLAMVGALLD</sequence>
<accession>A0A7S2RFK7</accession>
<organism evidence="3">
    <name type="scientific">Rhizochromulina marina</name>
    <dbReference type="NCBI Taxonomy" id="1034831"/>
    <lineage>
        <taxon>Eukaryota</taxon>
        <taxon>Sar</taxon>
        <taxon>Stramenopiles</taxon>
        <taxon>Ochrophyta</taxon>
        <taxon>Dictyochophyceae</taxon>
        <taxon>Rhizochromulinales</taxon>
        <taxon>Rhizochromulina</taxon>
    </lineage>
</organism>
<dbReference type="EMBL" id="HBHJ01005565">
    <property type="protein sequence ID" value="CAD9668620.1"/>
    <property type="molecule type" value="Transcribed_RNA"/>
</dbReference>
<feature type="signal peptide" evidence="2">
    <location>
        <begin position="1"/>
        <end position="21"/>
    </location>
</feature>
<dbReference type="InterPro" id="IPR011989">
    <property type="entry name" value="ARM-like"/>
</dbReference>
<dbReference type="SUPFAM" id="SSF48371">
    <property type="entry name" value="ARM repeat"/>
    <property type="match status" value="1"/>
</dbReference>
<proteinExistence type="predicted"/>
<protein>
    <submittedName>
        <fullName evidence="3">Uncharacterized protein</fullName>
    </submittedName>
</protein>
<keyword evidence="2" id="KW-0732">Signal</keyword>
<dbReference type="Gene3D" id="1.25.10.10">
    <property type="entry name" value="Leucine-rich Repeat Variant"/>
    <property type="match status" value="1"/>
</dbReference>